<sequence length="119" mass="13610">MEDSDKKLVLPDSLRDQALSLNHDKPLAAHQGIDRTKARIKERFQLHTLSADVKNFVRSCETCNRNKKADRYGKCSLTELQTYRCPNGASAYRLHGPVAEDTKRERTHFDDGRSIHQMG</sequence>
<feature type="region of interest" description="Disordered" evidence="1">
    <location>
        <begin position="97"/>
        <end position="119"/>
    </location>
</feature>
<evidence type="ECO:0000313" key="3">
    <source>
        <dbReference type="EMBL" id="KAH3892749.1"/>
    </source>
</evidence>
<dbReference type="Gene3D" id="1.10.340.70">
    <property type="match status" value="1"/>
</dbReference>
<feature type="compositionally biased region" description="Basic and acidic residues" evidence="1">
    <location>
        <begin position="98"/>
        <end position="119"/>
    </location>
</feature>
<evidence type="ECO:0000313" key="4">
    <source>
        <dbReference type="Proteomes" id="UP000828390"/>
    </source>
</evidence>
<reference evidence="3" key="1">
    <citation type="journal article" date="2019" name="bioRxiv">
        <title>The Genome of the Zebra Mussel, Dreissena polymorpha: A Resource for Invasive Species Research.</title>
        <authorList>
            <person name="McCartney M.A."/>
            <person name="Auch B."/>
            <person name="Kono T."/>
            <person name="Mallez S."/>
            <person name="Zhang Y."/>
            <person name="Obille A."/>
            <person name="Becker A."/>
            <person name="Abrahante J.E."/>
            <person name="Garbe J."/>
            <person name="Badalamenti J.P."/>
            <person name="Herman A."/>
            <person name="Mangelson H."/>
            <person name="Liachko I."/>
            <person name="Sullivan S."/>
            <person name="Sone E.D."/>
            <person name="Koren S."/>
            <person name="Silverstein K.A.T."/>
            <person name="Beckman K.B."/>
            <person name="Gohl D.M."/>
        </authorList>
    </citation>
    <scope>NUCLEOTIDE SEQUENCE</scope>
    <source>
        <strain evidence="3">Duluth1</strain>
        <tissue evidence="3">Whole animal</tissue>
    </source>
</reference>
<proteinExistence type="predicted"/>
<accession>A0A9D4NFE5</accession>
<feature type="domain" description="Integrase zinc-binding" evidence="2">
    <location>
        <begin position="11"/>
        <end position="68"/>
    </location>
</feature>
<dbReference type="PANTHER" id="PTHR37984:SF15">
    <property type="entry name" value="INTEGRASE CATALYTIC DOMAIN-CONTAINING PROTEIN"/>
    <property type="match status" value="1"/>
</dbReference>
<evidence type="ECO:0000259" key="2">
    <source>
        <dbReference type="Pfam" id="PF17921"/>
    </source>
</evidence>
<organism evidence="3 4">
    <name type="scientific">Dreissena polymorpha</name>
    <name type="common">Zebra mussel</name>
    <name type="synonym">Mytilus polymorpha</name>
    <dbReference type="NCBI Taxonomy" id="45954"/>
    <lineage>
        <taxon>Eukaryota</taxon>
        <taxon>Metazoa</taxon>
        <taxon>Spiralia</taxon>
        <taxon>Lophotrochozoa</taxon>
        <taxon>Mollusca</taxon>
        <taxon>Bivalvia</taxon>
        <taxon>Autobranchia</taxon>
        <taxon>Heteroconchia</taxon>
        <taxon>Euheterodonta</taxon>
        <taxon>Imparidentia</taxon>
        <taxon>Neoheterodontei</taxon>
        <taxon>Myida</taxon>
        <taxon>Dreissenoidea</taxon>
        <taxon>Dreissenidae</taxon>
        <taxon>Dreissena</taxon>
    </lineage>
</organism>
<name>A0A9D4NFE5_DREPO</name>
<gene>
    <name evidence="3" type="ORF">DPMN_016877</name>
</gene>
<dbReference type="AlphaFoldDB" id="A0A9D4NFE5"/>
<keyword evidence="4" id="KW-1185">Reference proteome</keyword>
<dbReference type="PANTHER" id="PTHR37984">
    <property type="entry name" value="PROTEIN CBG26694"/>
    <property type="match status" value="1"/>
</dbReference>
<protein>
    <recommendedName>
        <fullName evidence="2">Integrase zinc-binding domain-containing protein</fullName>
    </recommendedName>
</protein>
<dbReference type="FunFam" id="1.10.340.70:FF:000001">
    <property type="entry name" value="Retrovirus-related Pol polyprotein from transposon gypsy-like Protein"/>
    <property type="match status" value="1"/>
</dbReference>
<dbReference type="InterPro" id="IPR050951">
    <property type="entry name" value="Retrovirus_Pol_polyprotein"/>
</dbReference>
<evidence type="ECO:0000256" key="1">
    <source>
        <dbReference type="SAM" id="MobiDB-lite"/>
    </source>
</evidence>
<dbReference type="Pfam" id="PF17921">
    <property type="entry name" value="Integrase_H2C2"/>
    <property type="match status" value="1"/>
</dbReference>
<dbReference type="EMBL" id="JAIWYP010000001">
    <property type="protein sequence ID" value="KAH3892749.1"/>
    <property type="molecule type" value="Genomic_DNA"/>
</dbReference>
<reference evidence="3" key="2">
    <citation type="submission" date="2020-11" db="EMBL/GenBank/DDBJ databases">
        <authorList>
            <person name="McCartney M.A."/>
            <person name="Auch B."/>
            <person name="Kono T."/>
            <person name="Mallez S."/>
            <person name="Becker A."/>
            <person name="Gohl D.M."/>
            <person name="Silverstein K.A.T."/>
            <person name="Koren S."/>
            <person name="Bechman K.B."/>
            <person name="Herman A."/>
            <person name="Abrahante J.E."/>
            <person name="Garbe J."/>
        </authorList>
    </citation>
    <scope>NUCLEOTIDE SEQUENCE</scope>
    <source>
        <strain evidence="3">Duluth1</strain>
        <tissue evidence="3">Whole animal</tissue>
    </source>
</reference>
<dbReference type="Proteomes" id="UP000828390">
    <property type="component" value="Unassembled WGS sequence"/>
</dbReference>
<dbReference type="InterPro" id="IPR041588">
    <property type="entry name" value="Integrase_H2C2"/>
</dbReference>
<comment type="caution">
    <text evidence="3">The sequence shown here is derived from an EMBL/GenBank/DDBJ whole genome shotgun (WGS) entry which is preliminary data.</text>
</comment>